<reference evidence="1" key="1">
    <citation type="submission" date="2018-05" db="EMBL/GenBank/DDBJ databases">
        <authorList>
            <person name="Lanie J.A."/>
            <person name="Ng W.-L."/>
            <person name="Kazmierczak K.M."/>
            <person name="Andrzejewski T.M."/>
            <person name="Davidsen T.M."/>
            <person name="Wayne K.J."/>
            <person name="Tettelin H."/>
            <person name="Glass J.I."/>
            <person name="Rusch D."/>
            <person name="Podicherti R."/>
            <person name="Tsui H.-C.T."/>
            <person name="Winkler M.E."/>
        </authorList>
    </citation>
    <scope>NUCLEOTIDE SEQUENCE</scope>
</reference>
<organism evidence="1">
    <name type="scientific">marine metagenome</name>
    <dbReference type="NCBI Taxonomy" id="408172"/>
    <lineage>
        <taxon>unclassified sequences</taxon>
        <taxon>metagenomes</taxon>
        <taxon>ecological metagenomes</taxon>
    </lineage>
</organism>
<gene>
    <name evidence="1" type="ORF">METZ01_LOCUS371911</name>
</gene>
<accession>A0A382TC44</accession>
<dbReference type="AlphaFoldDB" id="A0A382TC44"/>
<dbReference type="EMBL" id="UINC01135104">
    <property type="protein sequence ID" value="SVD19057.1"/>
    <property type="molecule type" value="Genomic_DNA"/>
</dbReference>
<sequence length="81" mass="8789">MATLARLKGKKRKGSRLLERTYETGRLTFGKLLKGKTTGCHGKRSGADGVSANDVVRSIAYDGDFFSSKGDPVTLRSPRQS</sequence>
<name>A0A382TC44_9ZZZZ</name>
<proteinExistence type="predicted"/>
<feature type="non-terminal residue" evidence="1">
    <location>
        <position position="81"/>
    </location>
</feature>
<evidence type="ECO:0000313" key="1">
    <source>
        <dbReference type="EMBL" id="SVD19057.1"/>
    </source>
</evidence>
<protein>
    <submittedName>
        <fullName evidence="1">Uncharacterized protein</fullName>
    </submittedName>
</protein>